<evidence type="ECO:0000256" key="1">
    <source>
        <dbReference type="ARBA" id="ARBA00023002"/>
    </source>
</evidence>
<dbReference type="InterPro" id="IPR011894">
    <property type="entry name" value="PorC_KorC"/>
</dbReference>
<accession>A0ABN8KL41</accession>
<evidence type="ECO:0000259" key="2">
    <source>
        <dbReference type="Pfam" id="PF01558"/>
    </source>
</evidence>
<sequence>MLEEIIIAGFGGQGVMSMGQLIAYAGMLEGKGVSWLPSYGPEQRGGTANCAVVVSDAPVGSPLVTRPSTAIVLNNPSFDKFEPRVRPGGMLIVNSSLVVRASERKDIKIIDIAATDMANDLGNSRIANMILLGAFLELTKIVTADSIVESLKKVLSANKHHLIEVNKQALQKGASLVGVEIS</sequence>
<dbReference type="InterPro" id="IPR019752">
    <property type="entry name" value="Pyrv/ketoisovalerate_OxRed_cat"/>
</dbReference>
<dbReference type="EMBL" id="CALBWS010000002">
    <property type="protein sequence ID" value="CAH2713650.1"/>
    <property type="molecule type" value="Genomic_DNA"/>
</dbReference>
<keyword evidence="4" id="KW-1185">Reference proteome</keyword>
<evidence type="ECO:0000313" key="4">
    <source>
        <dbReference type="Proteomes" id="UP000838308"/>
    </source>
</evidence>
<dbReference type="Pfam" id="PF01558">
    <property type="entry name" value="POR"/>
    <property type="match status" value="1"/>
</dbReference>
<dbReference type="PANTHER" id="PTHR42730">
    <property type="entry name" value="2-OXOGLUTARATE SYNTHASE SUBUNIT KORC"/>
    <property type="match status" value="1"/>
</dbReference>
<reference evidence="3" key="1">
    <citation type="submission" date="2022-04" db="EMBL/GenBank/DDBJ databases">
        <authorList>
            <person name="Criscuolo A."/>
        </authorList>
    </citation>
    <scope>NUCLEOTIDE SEQUENCE</scope>
    <source>
        <strain evidence="3">CIP111895</strain>
    </source>
</reference>
<organism evidence="3 4">
    <name type="scientific">Neobacillus rhizosphaerae</name>
    <dbReference type="NCBI Taxonomy" id="2880965"/>
    <lineage>
        <taxon>Bacteria</taxon>
        <taxon>Bacillati</taxon>
        <taxon>Bacillota</taxon>
        <taxon>Bacilli</taxon>
        <taxon>Bacillales</taxon>
        <taxon>Bacillaceae</taxon>
        <taxon>Neobacillus</taxon>
    </lineage>
</organism>
<dbReference type="NCBIfam" id="TIGR02175">
    <property type="entry name" value="PorC_KorC"/>
    <property type="match status" value="1"/>
</dbReference>
<dbReference type="SUPFAM" id="SSF53323">
    <property type="entry name" value="Pyruvate-ferredoxin oxidoreductase, PFOR, domain III"/>
    <property type="match status" value="1"/>
</dbReference>
<keyword evidence="1" id="KW-0560">Oxidoreductase</keyword>
<feature type="domain" description="Pyruvate/ketoisovalerate oxidoreductase catalytic" evidence="2">
    <location>
        <begin position="11"/>
        <end position="174"/>
    </location>
</feature>
<protein>
    <recommendedName>
        <fullName evidence="2">Pyruvate/ketoisovalerate oxidoreductase catalytic domain-containing protein</fullName>
    </recommendedName>
</protein>
<comment type="caution">
    <text evidence="3">The sequence shown here is derived from an EMBL/GenBank/DDBJ whole genome shotgun (WGS) entry which is preliminary data.</text>
</comment>
<dbReference type="InterPro" id="IPR052554">
    <property type="entry name" value="2-oxoglutarate_synth_KorC"/>
</dbReference>
<proteinExistence type="predicted"/>
<name>A0ABN8KL41_9BACI</name>
<gene>
    <name evidence="3" type="ORF">BACCIP111895_00786</name>
</gene>
<dbReference type="RefSeq" id="WP_248733984.1">
    <property type="nucleotide sequence ID" value="NZ_CALBWS010000002.1"/>
</dbReference>
<dbReference type="InterPro" id="IPR002869">
    <property type="entry name" value="Pyrv_flavodox_OxRed_cen"/>
</dbReference>
<dbReference type="PANTHER" id="PTHR42730:SF1">
    <property type="entry name" value="2-OXOGLUTARATE SYNTHASE SUBUNIT KORC"/>
    <property type="match status" value="1"/>
</dbReference>
<evidence type="ECO:0000313" key="3">
    <source>
        <dbReference type="EMBL" id="CAH2713650.1"/>
    </source>
</evidence>
<dbReference type="Gene3D" id="3.40.920.10">
    <property type="entry name" value="Pyruvate-ferredoxin oxidoreductase, PFOR, domain III"/>
    <property type="match status" value="1"/>
</dbReference>
<dbReference type="Proteomes" id="UP000838308">
    <property type="component" value="Unassembled WGS sequence"/>
</dbReference>